<sequence length="100" mass="11714">MENFRHIVYSKCLKFHFYPSILVAGSIDDELELRNGLIIDVFSDLREQLDSMKETLDKSYVWEMYQSRKEDIFPIDDCFRSQYGSGSGEITTTKSLKKCI</sequence>
<gene>
    <name evidence="1" type="ORF">OTI717_LOCUS30304</name>
</gene>
<dbReference type="EMBL" id="CAJOAX010008058">
    <property type="protein sequence ID" value="CAF4024708.1"/>
    <property type="molecule type" value="Genomic_DNA"/>
</dbReference>
<organism evidence="1 2">
    <name type="scientific">Rotaria sordida</name>
    <dbReference type="NCBI Taxonomy" id="392033"/>
    <lineage>
        <taxon>Eukaryota</taxon>
        <taxon>Metazoa</taxon>
        <taxon>Spiralia</taxon>
        <taxon>Gnathifera</taxon>
        <taxon>Rotifera</taxon>
        <taxon>Eurotatoria</taxon>
        <taxon>Bdelloidea</taxon>
        <taxon>Philodinida</taxon>
        <taxon>Philodinidae</taxon>
        <taxon>Rotaria</taxon>
    </lineage>
</organism>
<comment type="caution">
    <text evidence="1">The sequence shown here is derived from an EMBL/GenBank/DDBJ whole genome shotgun (WGS) entry which is preliminary data.</text>
</comment>
<evidence type="ECO:0000313" key="1">
    <source>
        <dbReference type="EMBL" id="CAF4024708.1"/>
    </source>
</evidence>
<name>A0A819Q8K0_9BILA</name>
<accession>A0A819Q8K0</accession>
<dbReference type="Proteomes" id="UP000663823">
    <property type="component" value="Unassembled WGS sequence"/>
</dbReference>
<protein>
    <submittedName>
        <fullName evidence="1">Uncharacterized protein</fullName>
    </submittedName>
</protein>
<reference evidence="1" key="1">
    <citation type="submission" date="2021-02" db="EMBL/GenBank/DDBJ databases">
        <authorList>
            <person name="Nowell W R."/>
        </authorList>
    </citation>
    <scope>NUCLEOTIDE SEQUENCE</scope>
</reference>
<dbReference type="AlphaFoldDB" id="A0A819Q8K0"/>
<proteinExistence type="predicted"/>
<evidence type="ECO:0000313" key="2">
    <source>
        <dbReference type="Proteomes" id="UP000663823"/>
    </source>
</evidence>